<proteinExistence type="predicted"/>
<dbReference type="Proteomes" id="UP000236527">
    <property type="component" value="Unassembled WGS sequence"/>
</dbReference>
<dbReference type="Pfam" id="PF01850">
    <property type="entry name" value="PIN"/>
    <property type="match status" value="1"/>
</dbReference>
<dbReference type="EMBL" id="BDGE01000008">
    <property type="protein sequence ID" value="GBE90734.1"/>
    <property type="molecule type" value="Genomic_DNA"/>
</dbReference>
<dbReference type="InterPro" id="IPR002716">
    <property type="entry name" value="PIN_dom"/>
</dbReference>
<dbReference type="RefSeq" id="WP_103123588.1">
    <property type="nucleotide sequence ID" value="NZ_DF978422.1"/>
</dbReference>
<reference evidence="3" key="1">
    <citation type="journal article" date="2018" name="Genome Announc.">
        <title>Draft Genome Sequence of the Nitrogen-Fixing and Hormogonia-Inducing Cyanobacterium Nostoc cycadae Strain WK-1, Isolated from the Coralloid Roots of Cycas revoluta.</title>
        <authorList>
            <person name="Kanesaki Y."/>
            <person name="Hirose M."/>
            <person name="Hirose Y."/>
            <person name="Fujisawa T."/>
            <person name="Nakamura Y."/>
            <person name="Watanabe S."/>
            <person name="Matsunaga S."/>
            <person name="Uchida H."/>
            <person name="Murakami A."/>
        </authorList>
    </citation>
    <scope>NUCLEOTIDE SEQUENCE [LARGE SCALE GENOMIC DNA]</scope>
    <source>
        <strain evidence="3">WK-1</strain>
    </source>
</reference>
<gene>
    <name evidence="2" type="ORF">NCWK1_0453</name>
</gene>
<dbReference type="SUPFAM" id="SSF88723">
    <property type="entry name" value="PIN domain-like"/>
    <property type="match status" value="1"/>
</dbReference>
<evidence type="ECO:0000313" key="3">
    <source>
        <dbReference type="Proteomes" id="UP000236527"/>
    </source>
</evidence>
<feature type="domain" description="PIN" evidence="1">
    <location>
        <begin position="5"/>
        <end position="125"/>
    </location>
</feature>
<comment type="caution">
    <text evidence="2">The sequence shown here is derived from an EMBL/GenBank/DDBJ whole genome shotgun (WGS) entry which is preliminary data.</text>
</comment>
<accession>A0A2H6LBW5</accession>
<evidence type="ECO:0000259" key="1">
    <source>
        <dbReference type="Pfam" id="PF01850"/>
    </source>
</evidence>
<dbReference type="InterPro" id="IPR029060">
    <property type="entry name" value="PIN-like_dom_sf"/>
</dbReference>
<organism evidence="2 3">
    <name type="scientific">Nostoc cycadae WK-1</name>
    <dbReference type="NCBI Taxonomy" id="1861711"/>
    <lineage>
        <taxon>Bacteria</taxon>
        <taxon>Bacillati</taxon>
        <taxon>Cyanobacteriota</taxon>
        <taxon>Cyanophyceae</taxon>
        <taxon>Nostocales</taxon>
        <taxon>Nostocaceae</taxon>
        <taxon>Nostoc</taxon>
    </lineage>
</organism>
<protein>
    <submittedName>
        <fullName evidence="2">PilT protein domain-containing protein</fullName>
    </submittedName>
</protein>
<dbReference type="AlphaFoldDB" id="A0A2H6LBW5"/>
<name>A0A2H6LBW5_9NOSO</name>
<dbReference type="Gene3D" id="3.40.50.1010">
    <property type="entry name" value="5'-nuclease"/>
    <property type="match status" value="1"/>
</dbReference>
<evidence type="ECO:0000313" key="2">
    <source>
        <dbReference type="EMBL" id="GBE90734.1"/>
    </source>
</evidence>
<sequence length="140" mass="15883">MKHQVIIDTGPLVAFINRREHLHDWVINTLATIGQPLLTCEAVIVETCFLLRNIYGGQEAVMSLLSTGNILIPIHLSESAAEIKELLRQYQSVPMSLADACLVRMTQLYPKSELLTFDSDFRIYRKNRNQLISVIMPEDA</sequence>
<keyword evidence="3" id="KW-1185">Reference proteome</keyword>